<dbReference type="InterPro" id="IPR001173">
    <property type="entry name" value="Glyco_trans_2-like"/>
</dbReference>
<dbReference type="Proteomes" id="UP001430065">
    <property type="component" value="Unassembled WGS sequence"/>
</dbReference>
<evidence type="ECO:0000259" key="2">
    <source>
        <dbReference type="Pfam" id="PF00535"/>
    </source>
</evidence>
<gene>
    <name evidence="3" type="ORF">ISP20_10825</name>
</gene>
<accession>A0ABS2JT55</accession>
<dbReference type="Gene3D" id="3.40.50.2000">
    <property type="entry name" value="Glycogen Phosphorylase B"/>
    <property type="match status" value="1"/>
</dbReference>
<dbReference type="PANTHER" id="PTHR43685">
    <property type="entry name" value="GLYCOSYLTRANSFERASE"/>
    <property type="match status" value="1"/>
</dbReference>
<feature type="coiled-coil region" evidence="1">
    <location>
        <begin position="412"/>
        <end position="446"/>
    </location>
</feature>
<dbReference type="SUPFAM" id="SSF53448">
    <property type="entry name" value="Nucleotide-diphospho-sugar transferases"/>
    <property type="match status" value="1"/>
</dbReference>
<keyword evidence="4" id="KW-1185">Reference proteome</keyword>
<proteinExistence type="predicted"/>
<sequence>MNETKVSVFLPTYARFKSGHLERAIQSVLAQSWSNFELLVIDDGSIDGTAEYVERCASSDPRVKHIRLEKNTGLPAYALAKGFAHANGQYLAWMFDDCELRPTHLQNLMKALLENPVWGMVYARAELNLSGEKNHDLGAPFDAARLASGDNFIPNVCVVLPRSTIERVGWYDPHVLLKRLCDWDLWHRISQVYEVGFVDEVLATEYGFGLVGSLGRASDLERDLVMRYAATMRNERLMPNELSYEDGFRRDLGFDLNNDEASRLELSFFGHAFSTLDVPRAVDFARRLAAIDVLHGDIRRFARQQGAPATSDAELLFVASKGYAQWRLARNAEAIIDCELRVRHLLDVADQRMALIEIQQGEIKAVREEVMTVRESEQQLVEHLRIYRDAADQRMELLHAARQEVDSSRALADQREGQLQVFQQELEDLKEYASNRQAEIVELRQRCYKYRYNDGFNLIADGEIPTTAIVRQVLTRLVGAAEVHTSVGQQFDAKTLAARATIFSRAFDPALARLPRLIRRAGGRYALYLDDNFWECDATPELQAFFAAPSRLHALDEFVRHATVVVVNSGFLAERMRRRFPALNISVVPAHFDFSLIADEPPAAITSDAPLRVGYAGTTRGAAFDAAVEAIRRLLAKYPGRIEFEFIGFVPEALRDLDGVTVIDGHADYGQFLELKQARRWHVGLAPLLSSPFAQAKTNNKYREYGALGIAGIYSNVEPYASSVDNGVDGLLVDDSVDAWFGAIERLLLDREACVRMGRRARMQVRERHDVDRVAAMWNETLSAAQLRAIEDRWFIRIQFAWLLWRGRQRVRVKGHADFVRQHGWVAFVRHVAHRATSRKVD</sequence>
<name>A0ABS2JT55_9GAMM</name>
<protein>
    <submittedName>
        <fullName evidence="3">Glycosyltransferase</fullName>
    </submittedName>
</protein>
<dbReference type="InterPro" id="IPR029044">
    <property type="entry name" value="Nucleotide-diphossugar_trans"/>
</dbReference>
<dbReference type="Gene3D" id="3.90.550.10">
    <property type="entry name" value="Spore Coat Polysaccharide Biosynthesis Protein SpsA, Chain A"/>
    <property type="match status" value="1"/>
</dbReference>
<evidence type="ECO:0000256" key="1">
    <source>
        <dbReference type="SAM" id="Coils"/>
    </source>
</evidence>
<keyword evidence="1" id="KW-0175">Coiled coil</keyword>
<comment type="caution">
    <text evidence="3">The sequence shown here is derived from an EMBL/GenBank/DDBJ whole genome shotgun (WGS) entry which is preliminary data.</text>
</comment>
<dbReference type="PANTHER" id="PTHR43685:SF2">
    <property type="entry name" value="GLYCOSYLTRANSFERASE 2-LIKE DOMAIN-CONTAINING PROTEIN"/>
    <property type="match status" value="1"/>
</dbReference>
<evidence type="ECO:0000313" key="3">
    <source>
        <dbReference type="EMBL" id="MBM7121648.1"/>
    </source>
</evidence>
<reference evidence="3 4" key="1">
    <citation type="submission" date="2020-10" db="EMBL/GenBank/DDBJ databases">
        <title>Phylogeny of dyella-like bacteria.</title>
        <authorList>
            <person name="Fu J."/>
        </authorList>
    </citation>
    <scope>NUCLEOTIDE SEQUENCE [LARGE SCALE GENOMIC DNA]</scope>
    <source>
        <strain evidence="3 4">THG-B117</strain>
    </source>
</reference>
<dbReference type="RefSeq" id="WP_204636106.1">
    <property type="nucleotide sequence ID" value="NZ_JADIKC010000004.1"/>
</dbReference>
<dbReference type="SUPFAM" id="SSF53756">
    <property type="entry name" value="UDP-Glycosyltransferase/glycogen phosphorylase"/>
    <property type="match status" value="1"/>
</dbReference>
<feature type="domain" description="Glycosyltransferase 2-like" evidence="2">
    <location>
        <begin position="7"/>
        <end position="125"/>
    </location>
</feature>
<organism evidence="3 4">
    <name type="scientific">Dyella kyungheensis</name>
    <dbReference type="NCBI Taxonomy" id="1242174"/>
    <lineage>
        <taxon>Bacteria</taxon>
        <taxon>Pseudomonadati</taxon>
        <taxon>Pseudomonadota</taxon>
        <taxon>Gammaproteobacteria</taxon>
        <taxon>Lysobacterales</taxon>
        <taxon>Rhodanobacteraceae</taxon>
        <taxon>Dyella</taxon>
    </lineage>
</organism>
<evidence type="ECO:0000313" key="4">
    <source>
        <dbReference type="Proteomes" id="UP001430065"/>
    </source>
</evidence>
<dbReference type="Pfam" id="PF00535">
    <property type="entry name" value="Glycos_transf_2"/>
    <property type="match status" value="1"/>
</dbReference>
<dbReference type="InterPro" id="IPR050834">
    <property type="entry name" value="Glycosyltransf_2"/>
</dbReference>
<dbReference type="EMBL" id="JADIKC010000004">
    <property type="protein sequence ID" value="MBM7121648.1"/>
    <property type="molecule type" value="Genomic_DNA"/>
</dbReference>